<dbReference type="InterPro" id="IPR032312">
    <property type="entry name" value="LacZ_4"/>
</dbReference>
<dbReference type="Gene3D" id="2.70.98.10">
    <property type="match status" value="1"/>
</dbReference>
<protein>
    <recommendedName>
        <fullName evidence="3">beta-galactosidase</fullName>
        <ecNumber evidence="3">3.2.1.23</ecNumber>
    </recommendedName>
    <alternativeName>
        <fullName evidence="6">Lactase</fullName>
    </alternativeName>
</protein>
<dbReference type="GO" id="GO:0030246">
    <property type="term" value="F:carbohydrate binding"/>
    <property type="evidence" value="ECO:0007669"/>
    <property type="project" value="InterPro"/>
</dbReference>
<dbReference type="KEGG" id="tps:THAPSDRAFT_263381"/>
<dbReference type="GeneID" id="7445575"/>
<dbReference type="SMART" id="SM01038">
    <property type="entry name" value="Bgal_small_N"/>
    <property type="match status" value="1"/>
</dbReference>
<dbReference type="InterPro" id="IPR008979">
    <property type="entry name" value="Galactose-bd-like_sf"/>
</dbReference>
<dbReference type="InterPro" id="IPR050347">
    <property type="entry name" value="Bact_Beta-galactosidase"/>
</dbReference>
<dbReference type="Pfam" id="PF02836">
    <property type="entry name" value="Glyco_hydro_2_C"/>
    <property type="match status" value="1"/>
</dbReference>
<dbReference type="GO" id="GO:0005990">
    <property type="term" value="P:lactose catabolic process"/>
    <property type="evidence" value="ECO:0000318"/>
    <property type="project" value="GO_Central"/>
</dbReference>
<dbReference type="InterPro" id="IPR004199">
    <property type="entry name" value="B-gal_small/dom_5"/>
</dbReference>
<dbReference type="OMA" id="WCEASYI"/>
<dbReference type="EC" id="3.2.1.23" evidence="3"/>
<dbReference type="SUPFAM" id="SSF74650">
    <property type="entry name" value="Galactose mutarotase-like"/>
    <property type="match status" value="1"/>
</dbReference>
<dbReference type="HOGENOM" id="CLU_002346_0_2_1"/>
<dbReference type="EMBL" id="CM000644">
    <property type="protein sequence ID" value="EED90854.1"/>
    <property type="molecule type" value="Genomic_DNA"/>
</dbReference>
<dbReference type="InParanoid" id="B8C6S2"/>
<dbReference type="PaxDb" id="35128-Thaps263381"/>
<sequence length="987" mass="111542">WENPSISGLHRLSPHSRNILEREKRVSNGGWQFRLFPNPTSIPQCYIQTASTSDDPLTFCKKQLFIPHNWTMTSHADSGCCCGVHDPPRYTNVQMPFDVLYPHVPEENPTGVYRLEFNTLSSHWLGGEDDGRTTARRRVVLHLGGVESCFFVYMNGGFVGMGKDSRLPSEFDVTSFVNACSEDGSVDNTNTLVIAVLKWCDGSFLEQQDHWRGMGGIHRSVFLYSTPAEAYIEDVFCRADLRFGEGSNVKVEYRMLFQLYDSSNKAVFEEPLDVSDTNMASLSEVHLRHNILSFTAAVPGNVMAWSDETPTLYSLEATLIQIKQQSAANDEIRTSIDSFHCKIGFRNIDVTNRQLLINGQPVLIKGVNRHDHSPTGGKAVSLEEIRQDLELMKRYNFNAIRTAHYPNDPYLYDLADEMGLYVVDEANIECHGHYDMICREHGFAAAMLDRVQRMVVRDKNHPSIIGWSLGNEAGFAMNHTMLYGWIKGYDNSRFVQYEGANRPAWGQDPHDYDRKDSVLGTDIICPMYPSIADCTEWADEIAPRLNEFRPFIMCEYAHAMGNSSGSLSDYWKVIKEKHGLQGGFIWDWIDQGLLKEDDEGRVWYVYGGDYGDKPNDANFCINGMIGPDRSPHPTMVEFKKCAQPINFQLDLVGENCRPTVTVFNHQYFSTLDSYHGIWALSVDGFERERHEFQLPKDVHPQQSCELKITQILEAFSVQALHMRDDAEVYMNLSAVCTDSGKEVSTEQFLVRNGKGSASEPDANATILLSNLCPNLFRAGTDNDGVKQLGDQSNDPSKPLGRWLSLGLDSLEMKDVTVEVTSQKLLLYEYDSDLNESLRDLPRVGMQMQLQNTMEEAIFFANGPHENYPDRCYSAHSGIHEETVPECPDTYVVPQEQGNRTGLHLAALVKNKRGVFIVPSTRDLQFTTSRYTDTQIFAARHTNELEISNSIYLRIDAAQRGLGTGSCGPQTLPEYRVNGGSYRIAFWM</sequence>
<keyword evidence="4" id="KW-0378">Hydrolase</keyword>
<dbReference type="FunFam" id="3.20.20.80:FF:000018">
    <property type="entry name" value="Beta-galactosidase"/>
    <property type="match status" value="1"/>
</dbReference>
<evidence type="ECO:0000256" key="2">
    <source>
        <dbReference type="ARBA" id="ARBA00007401"/>
    </source>
</evidence>
<accession>B8C6S2</accession>
<dbReference type="InterPro" id="IPR014718">
    <property type="entry name" value="GH-type_carb-bd"/>
</dbReference>
<feature type="non-terminal residue" evidence="8">
    <location>
        <position position="1"/>
    </location>
</feature>
<dbReference type="InterPro" id="IPR013783">
    <property type="entry name" value="Ig-like_fold"/>
</dbReference>
<dbReference type="Proteomes" id="UP000001449">
    <property type="component" value="Chromosome 8"/>
</dbReference>
<dbReference type="PROSITE" id="PS00719">
    <property type="entry name" value="GLYCOSYL_HYDROL_F2_1"/>
    <property type="match status" value="1"/>
</dbReference>
<evidence type="ECO:0000256" key="1">
    <source>
        <dbReference type="ARBA" id="ARBA00001412"/>
    </source>
</evidence>
<organism evidence="8 9">
    <name type="scientific">Thalassiosira pseudonana</name>
    <name type="common">Marine diatom</name>
    <name type="synonym">Cyclotella nana</name>
    <dbReference type="NCBI Taxonomy" id="35128"/>
    <lineage>
        <taxon>Eukaryota</taxon>
        <taxon>Sar</taxon>
        <taxon>Stramenopiles</taxon>
        <taxon>Ochrophyta</taxon>
        <taxon>Bacillariophyta</taxon>
        <taxon>Coscinodiscophyceae</taxon>
        <taxon>Thalassiosirophycidae</taxon>
        <taxon>Thalassiosirales</taxon>
        <taxon>Thalassiosiraceae</taxon>
        <taxon>Thalassiosira</taxon>
    </lineage>
</organism>
<evidence type="ECO:0000256" key="6">
    <source>
        <dbReference type="ARBA" id="ARBA00032230"/>
    </source>
</evidence>
<keyword evidence="5" id="KW-0326">Glycosidase</keyword>
<name>B8C6S2_THAPS</name>
<comment type="catalytic activity">
    <reaction evidence="1">
        <text>Hydrolysis of terminal non-reducing beta-D-galactose residues in beta-D-galactosides.</text>
        <dbReference type="EC" id="3.2.1.23"/>
    </reaction>
</comment>
<comment type="similarity">
    <text evidence="2">Belongs to the glycosyl hydrolase 2 family.</text>
</comment>
<evidence type="ECO:0000256" key="3">
    <source>
        <dbReference type="ARBA" id="ARBA00012756"/>
    </source>
</evidence>
<dbReference type="InterPro" id="IPR023230">
    <property type="entry name" value="Glyco_hydro_2_CS"/>
</dbReference>
<dbReference type="eggNOG" id="KOG2024">
    <property type="taxonomic scope" value="Eukaryota"/>
</dbReference>
<dbReference type="Pfam" id="PF02929">
    <property type="entry name" value="Bgal_small_N"/>
    <property type="match status" value="1"/>
</dbReference>
<dbReference type="SUPFAM" id="SSF51445">
    <property type="entry name" value="(Trans)glycosidases"/>
    <property type="match status" value="1"/>
</dbReference>
<dbReference type="InterPro" id="IPR006101">
    <property type="entry name" value="Glyco_hydro_2"/>
</dbReference>
<dbReference type="InterPro" id="IPR006104">
    <property type="entry name" value="Glyco_hydro_2_N"/>
</dbReference>
<evidence type="ECO:0000313" key="8">
    <source>
        <dbReference type="EMBL" id="EED90854.1"/>
    </source>
</evidence>
<evidence type="ECO:0000256" key="5">
    <source>
        <dbReference type="ARBA" id="ARBA00023295"/>
    </source>
</evidence>
<keyword evidence="9" id="KW-1185">Reference proteome</keyword>
<dbReference type="Gene3D" id="3.20.20.80">
    <property type="entry name" value="Glycosidases"/>
    <property type="match status" value="1"/>
</dbReference>
<dbReference type="GO" id="GO:0009341">
    <property type="term" value="C:beta-galactosidase complex"/>
    <property type="evidence" value="ECO:0000318"/>
    <property type="project" value="GO_Central"/>
</dbReference>
<reference evidence="8 9" key="2">
    <citation type="journal article" date="2008" name="Nature">
        <title>The Phaeodactylum genome reveals the evolutionary history of diatom genomes.</title>
        <authorList>
            <person name="Bowler C."/>
            <person name="Allen A.E."/>
            <person name="Badger J.H."/>
            <person name="Grimwood J."/>
            <person name="Jabbari K."/>
            <person name="Kuo A."/>
            <person name="Maheswari U."/>
            <person name="Martens C."/>
            <person name="Maumus F."/>
            <person name="Otillar R.P."/>
            <person name="Rayko E."/>
            <person name="Salamov A."/>
            <person name="Vandepoele K."/>
            <person name="Beszteri B."/>
            <person name="Gruber A."/>
            <person name="Heijde M."/>
            <person name="Katinka M."/>
            <person name="Mock T."/>
            <person name="Valentin K."/>
            <person name="Verret F."/>
            <person name="Berges J.A."/>
            <person name="Brownlee C."/>
            <person name="Cadoret J.P."/>
            <person name="Chiovitti A."/>
            <person name="Choi C.J."/>
            <person name="Coesel S."/>
            <person name="De Martino A."/>
            <person name="Detter J.C."/>
            <person name="Durkin C."/>
            <person name="Falciatore A."/>
            <person name="Fournet J."/>
            <person name="Haruta M."/>
            <person name="Huysman M.J."/>
            <person name="Jenkins B.D."/>
            <person name="Jiroutova K."/>
            <person name="Jorgensen R.E."/>
            <person name="Joubert Y."/>
            <person name="Kaplan A."/>
            <person name="Kroger N."/>
            <person name="Kroth P.G."/>
            <person name="La Roche J."/>
            <person name="Lindquist E."/>
            <person name="Lommer M."/>
            <person name="Martin-Jezequel V."/>
            <person name="Lopez P.J."/>
            <person name="Lucas S."/>
            <person name="Mangogna M."/>
            <person name="McGinnis K."/>
            <person name="Medlin L.K."/>
            <person name="Montsant A."/>
            <person name="Oudot-Le Secq M.P."/>
            <person name="Napoli C."/>
            <person name="Obornik M."/>
            <person name="Parker M.S."/>
            <person name="Petit J.L."/>
            <person name="Porcel B.M."/>
            <person name="Poulsen N."/>
            <person name="Robison M."/>
            <person name="Rychlewski L."/>
            <person name="Rynearson T.A."/>
            <person name="Schmutz J."/>
            <person name="Shapiro H."/>
            <person name="Siaut M."/>
            <person name="Stanley M."/>
            <person name="Sussman M.R."/>
            <person name="Taylor A.R."/>
            <person name="Vardi A."/>
            <person name="von Dassow P."/>
            <person name="Vyverman W."/>
            <person name="Willis A."/>
            <person name="Wyrwicz L.S."/>
            <person name="Rokhsar D.S."/>
            <person name="Weissenbach J."/>
            <person name="Armbrust E.V."/>
            <person name="Green B.R."/>
            <person name="Van de Peer Y."/>
            <person name="Grigoriev I.V."/>
        </authorList>
    </citation>
    <scope>NUCLEOTIDE SEQUENCE [LARGE SCALE GENOMIC DNA]</scope>
    <source>
        <strain evidence="8 9">CCMP1335</strain>
    </source>
</reference>
<dbReference type="PRINTS" id="PR00132">
    <property type="entry name" value="GLHYDRLASE2"/>
</dbReference>
<dbReference type="InterPro" id="IPR017853">
    <property type="entry name" value="GH"/>
</dbReference>
<dbReference type="Pfam" id="PF16353">
    <property type="entry name" value="LacZ_4"/>
    <property type="match status" value="1"/>
</dbReference>
<gene>
    <name evidence="8" type="ORF">THAPSDRAFT_263381</name>
</gene>
<dbReference type="PANTHER" id="PTHR46323:SF2">
    <property type="entry name" value="BETA-GALACTOSIDASE"/>
    <property type="match status" value="1"/>
</dbReference>
<dbReference type="Pfam" id="PF02837">
    <property type="entry name" value="Glyco_hydro_2_N"/>
    <property type="match status" value="1"/>
</dbReference>
<dbReference type="PANTHER" id="PTHR46323">
    <property type="entry name" value="BETA-GALACTOSIDASE"/>
    <property type="match status" value="1"/>
</dbReference>
<dbReference type="STRING" id="35128.B8C6S2"/>
<dbReference type="SUPFAM" id="SSF49785">
    <property type="entry name" value="Galactose-binding domain-like"/>
    <property type="match status" value="1"/>
</dbReference>
<dbReference type="InterPro" id="IPR011013">
    <property type="entry name" value="Gal_mutarotase_sf_dom"/>
</dbReference>
<feature type="non-terminal residue" evidence="8">
    <location>
        <position position="987"/>
    </location>
</feature>
<evidence type="ECO:0000313" key="9">
    <source>
        <dbReference type="Proteomes" id="UP000001449"/>
    </source>
</evidence>
<dbReference type="InterPro" id="IPR006103">
    <property type="entry name" value="Glyco_hydro_2_cat"/>
</dbReference>
<feature type="domain" description="Beta galactosidase small chain/" evidence="7">
    <location>
        <begin position="749"/>
        <end position="987"/>
    </location>
</feature>
<dbReference type="Gene3D" id="2.60.40.10">
    <property type="entry name" value="Immunoglobulins"/>
    <property type="match status" value="2"/>
</dbReference>
<evidence type="ECO:0000256" key="4">
    <source>
        <dbReference type="ARBA" id="ARBA00022801"/>
    </source>
</evidence>
<reference evidence="8 9" key="1">
    <citation type="journal article" date="2004" name="Science">
        <title>The genome of the diatom Thalassiosira pseudonana: ecology, evolution, and metabolism.</title>
        <authorList>
            <person name="Armbrust E.V."/>
            <person name="Berges J.A."/>
            <person name="Bowler C."/>
            <person name="Green B.R."/>
            <person name="Martinez D."/>
            <person name="Putnam N.H."/>
            <person name="Zhou S."/>
            <person name="Allen A.E."/>
            <person name="Apt K.E."/>
            <person name="Bechner M."/>
            <person name="Brzezinski M.A."/>
            <person name="Chaal B.K."/>
            <person name="Chiovitti A."/>
            <person name="Davis A.K."/>
            <person name="Demarest M.S."/>
            <person name="Detter J.C."/>
            <person name="Glavina T."/>
            <person name="Goodstein D."/>
            <person name="Hadi M.Z."/>
            <person name="Hellsten U."/>
            <person name="Hildebrand M."/>
            <person name="Jenkins B.D."/>
            <person name="Jurka J."/>
            <person name="Kapitonov V.V."/>
            <person name="Kroger N."/>
            <person name="Lau W.W."/>
            <person name="Lane T.W."/>
            <person name="Larimer F.W."/>
            <person name="Lippmeier J.C."/>
            <person name="Lucas S."/>
            <person name="Medina M."/>
            <person name="Montsant A."/>
            <person name="Obornik M."/>
            <person name="Parker M.S."/>
            <person name="Palenik B."/>
            <person name="Pazour G.J."/>
            <person name="Richardson P.M."/>
            <person name="Rynearson T.A."/>
            <person name="Saito M.A."/>
            <person name="Schwartz D.C."/>
            <person name="Thamatrakoln K."/>
            <person name="Valentin K."/>
            <person name="Vardi A."/>
            <person name="Wilkerson F.P."/>
            <person name="Rokhsar D.S."/>
        </authorList>
    </citation>
    <scope>NUCLEOTIDE SEQUENCE [LARGE SCALE GENOMIC DNA]</scope>
    <source>
        <strain evidence="8 9">CCMP1335</strain>
    </source>
</reference>
<evidence type="ECO:0000259" key="7">
    <source>
        <dbReference type="SMART" id="SM01038"/>
    </source>
</evidence>
<dbReference type="GO" id="GO:0004565">
    <property type="term" value="F:beta-galactosidase activity"/>
    <property type="evidence" value="ECO:0000318"/>
    <property type="project" value="GO_Central"/>
</dbReference>
<dbReference type="RefSeq" id="XP_002292003.1">
    <property type="nucleotide sequence ID" value="XM_002291967.1"/>
</dbReference>
<dbReference type="SUPFAM" id="SSF49303">
    <property type="entry name" value="beta-Galactosidase/glucuronidase domain"/>
    <property type="match status" value="2"/>
</dbReference>
<dbReference type="AlphaFoldDB" id="B8C6S2"/>
<proteinExistence type="inferred from homology"/>
<dbReference type="Gene3D" id="2.60.120.260">
    <property type="entry name" value="Galactose-binding domain-like"/>
    <property type="match status" value="1"/>
</dbReference>
<dbReference type="InterPro" id="IPR036156">
    <property type="entry name" value="Beta-gal/glucu_dom_sf"/>
</dbReference>